<evidence type="ECO:0000256" key="3">
    <source>
        <dbReference type="PROSITE-ProRule" id="PRU00529"/>
    </source>
</evidence>
<dbReference type="PROSITE" id="PS01261">
    <property type="entry name" value="UPF0020"/>
    <property type="match status" value="1"/>
</dbReference>
<dbReference type="AlphaFoldDB" id="A0A336N7T0"/>
<dbReference type="Pfam" id="PF22020">
    <property type="entry name" value="RlmL_1st"/>
    <property type="match status" value="1"/>
</dbReference>
<feature type="domain" description="THUMP" evidence="4">
    <location>
        <begin position="43"/>
        <end position="154"/>
    </location>
</feature>
<dbReference type="Pfam" id="PF01170">
    <property type="entry name" value="UPF0020"/>
    <property type="match status" value="1"/>
</dbReference>
<evidence type="ECO:0000256" key="1">
    <source>
        <dbReference type="ARBA" id="ARBA00022603"/>
    </source>
</evidence>
<evidence type="ECO:0000313" key="6">
    <source>
        <dbReference type="Proteomes" id="UP000253728"/>
    </source>
</evidence>
<reference evidence="5 6" key="1">
    <citation type="submission" date="2018-06" db="EMBL/GenBank/DDBJ databases">
        <authorList>
            <consortium name="Pathogen Informatics"/>
            <person name="Doyle S."/>
        </authorList>
    </citation>
    <scope>NUCLEOTIDE SEQUENCE [LARGE SCALE GENOMIC DNA]</scope>
    <source>
        <strain evidence="5 6">NCTC5908</strain>
    </source>
</reference>
<organism evidence="5 6">
    <name type="scientific">Aggregatibacter aphrophilus</name>
    <name type="common">Haemophilus aphrophilus</name>
    <dbReference type="NCBI Taxonomy" id="732"/>
    <lineage>
        <taxon>Bacteria</taxon>
        <taxon>Pseudomonadati</taxon>
        <taxon>Pseudomonadota</taxon>
        <taxon>Gammaproteobacteria</taxon>
        <taxon>Pasteurellales</taxon>
        <taxon>Pasteurellaceae</taxon>
        <taxon>Aggregatibacter</taxon>
    </lineage>
</organism>
<dbReference type="InterPro" id="IPR029063">
    <property type="entry name" value="SAM-dependent_MTases_sf"/>
</dbReference>
<dbReference type="InterPro" id="IPR053943">
    <property type="entry name" value="RlmKL-like_Mtase_CS"/>
</dbReference>
<dbReference type="InterPro" id="IPR000241">
    <property type="entry name" value="RlmKL-like_Mtase"/>
</dbReference>
<dbReference type="CDD" id="cd11715">
    <property type="entry name" value="THUMP_AdoMetMT"/>
    <property type="match status" value="1"/>
</dbReference>
<dbReference type="SUPFAM" id="SSF53335">
    <property type="entry name" value="S-adenosyl-L-methionine-dependent methyltransferases"/>
    <property type="match status" value="1"/>
</dbReference>
<dbReference type="EC" id="2.1.1.173" evidence="5"/>
<keyword evidence="3" id="KW-0694">RNA-binding</keyword>
<dbReference type="InterPro" id="IPR004114">
    <property type="entry name" value="THUMP_dom"/>
</dbReference>
<gene>
    <name evidence="5" type="primary">rlmL_1</name>
    <name evidence="5" type="ORF">NCTC5908_02253</name>
</gene>
<sequence>MKQLFATTARGFEELLKSELTELGAQDAKVAQGGVHYWADDETLYRTLLWSRLSSRILLPIVQAKVFSDLDLYSAVVGVNWLDYFDEKVHFFVDFNGTNQEIRHTQFGAMRVKDGIVDYFERHGRARPNVDKEQPDIRIHAYLNRDEVVLSLDLSGDALHMRGYREDTGKAPLRETLAAAIVLRSGWQKGTPLVDPMCGSGTLLIEAAQMEAQIAPQLYRLHWGFDFWQAHNQAAWEKLKEEALALAEAEKQRENPPHFYGFDLDHRVLQKAKQNAKNAGVAHLMQWQQGDVVAIKIQVRT</sequence>
<dbReference type="InterPro" id="IPR054170">
    <property type="entry name" value="RlmL_1st"/>
</dbReference>
<dbReference type="PANTHER" id="PTHR47313:SF1">
    <property type="entry name" value="RIBOSOMAL RNA LARGE SUBUNIT METHYLTRANSFERASE K_L"/>
    <property type="match status" value="1"/>
</dbReference>
<evidence type="ECO:0000259" key="4">
    <source>
        <dbReference type="PROSITE" id="PS51165"/>
    </source>
</evidence>
<evidence type="ECO:0000313" key="5">
    <source>
        <dbReference type="EMBL" id="SSZ30425.1"/>
    </source>
</evidence>
<dbReference type="PANTHER" id="PTHR47313">
    <property type="entry name" value="RIBOSOMAL RNA LARGE SUBUNIT METHYLTRANSFERASE K/L"/>
    <property type="match status" value="1"/>
</dbReference>
<dbReference type="EMBL" id="UFSP01000004">
    <property type="protein sequence ID" value="SSZ30425.1"/>
    <property type="molecule type" value="Genomic_DNA"/>
</dbReference>
<name>A0A336N7T0_AGGAP</name>
<dbReference type="Pfam" id="PF02926">
    <property type="entry name" value="THUMP"/>
    <property type="match status" value="1"/>
</dbReference>
<dbReference type="GO" id="GO:0003723">
    <property type="term" value="F:RNA binding"/>
    <property type="evidence" value="ECO:0007669"/>
    <property type="project" value="UniProtKB-UniRule"/>
</dbReference>
<keyword evidence="2 5" id="KW-0808">Transferase</keyword>
<proteinExistence type="predicted"/>
<keyword evidence="1 5" id="KW-0489">Methyltransferase</keyword>
<dbReference type="Proteomes" id="UP000253728">
    <property type="component" value="Unassembled WGS sequence"/>
</dbReference>
<dbReference type="Gene3D" id="3.30.2130.30">
    <property type="match status" value="1"/>
</dbReference>
<dbReference type="PROSITE" id="PS51165">
    <property type="entry name" value="THUMP"/>
    <property type="match status" value="1"/>
</dbReference>
<dbReference type="GO" id="GO:0052915">
    <property type="term" value="F:23S rRNA (guanine(2445)-N(2))-methyltransferase activity"/>
    <property type="evidence" value="ECO:0007669"/>
    <property type="project" value="UniProtKB-EC"/>
</dbReference>
<dbReference type="Gene3D" id="3.40.50.150">
    <property type="entry name" value="Vaccinia Virus protein VP39"/>
    <property type="match status" value="1"/>
</dbReference>
<dbReference type="SMART" id="SM00981">
    <property type="entry name" value="THUMP"/>
    <property type="match status" value="1"/>
</dbReference>
<protein>
    <submittedName>
        <fullName evidence="5">Ribosomal RNA large subunit methyltransferase L</fullName>
        <ecNumber evidence="5">2.1.1.173</ecNumber>
    </submittedName>
</protein>
<dbReference type="GO" id="GO:0070043">
    <property type="term" value="F:rRNA (guanine-N7-)-methyltransferase activity"/>
    <property type="evidence" value="ECO:0007669"/>
    <property type="project" value="TreeGrafter"/>
</dbReference>
<accession>A0A336N7T0</accession>
<evidence type="ECO:0000256" key="2">
    <source>
        <dbReference type="ARBA" id="ARBA00022679"/>
    </source>
</evidence>